<accession>A0A139SP08</accession>
<dbReference type="OrthoDB" id="178808at2"/>
<reference evidence="4 5" key="1">
    <citation type="submission" date="2016-02" db="EMBL/GenBank/DDBJ databases">
        <authorList>
            <person name="Wen L."/>
            <person name="He K."/>
            <person name="Yang H."/>
        </authorList>
    </citation>
    <scope>NUCLEOTIDE SEQUENCE [LARGE SCALE GENOMIC DNA]</scope>
    <source>
        <strain evidence="4 5">CV41</strain>
    </source>
</reference>
<gene>
    <name evidence="4" type="ORF">AXK12_03975</name>
</gene>
<feature type="region of interest" description="Disordered" evidence="2">
    <location>
        <begin position="511"/>
        <end position="533"/>
    </location>
</feature>
<feature type="compositionally biased region" description="Low complexity" evidence="2">
    <location>
        <begin position="516"/>
        <end position="525"/>
    </location>
</feature>
<keyword evidence="5" id="KW-1185">Reference proteome</keyword>
<comment type="caution">
    <text evidence="4">The sequence shown here is derived from an EMBL/GenBank/DDBJ whole genome shotgun (WGS) entry which is preliminary data.</text>
</comment>
<dbReference type="STRING" id="1548208.AXK12_03975"/>
<organism evidence="4 5">
    <name type="scientific">Cephaloticoccus capnophilus</name>
    <dbReference type="NCBI Taxonomy" id="1548208"/>
    <lineage>
        <taxon>Bacteria</taxon>
        <taxon>Pseudomonadati</taxon>
        <taxon>Verrucomicrobiota</taxon>
        <taxon>Opitutia</taxon>
        <taxon>Opitutales</taxon>
        <taxon>Opitutaceae</taxon>
        <taxon>Cephaloticoccus</taxon>
    </lineage>
</organism>
<dbReference type="PROSITE" id="PS50005">
    <property type="entry name" value="TPR"/>
    <property type="match status" value="1"/>
</dbReference>
<keyword evidence="3" id="KW-1133">Transmembrane helix</keyword>
<keyword evidence="3" id="KW-0472">Membrane</keyword>
<name>A0A139SP08_9BACT</name>
<keyword evidence="3" id="KW-0812">Transmembrane</keyword>
<sequence length="533" mass="59110">MKGWILDIFRTVWALFYWNLRKTTYALSVRRSGAGAGISGPAPCQDASDSGEGMKTGCEACRTWARRSRFQRVCPLLTQTAEGYWLCGVDATKVRPFWGRAFGYFGGSVVTMLILAVAVLYGTMHGIGYDVSIRQLVWPLAWRELRGVRAELFIKQARESYKAGEIQQAIQALVVAYQLNPTDLKTAMTLAQFYQISRPSQADVLYQNVLIQHPEAGDEASQVWFHSLLARGRLDVIAELAQQRLAANTPQAPTWSYALIFAARMMPEKVDLAALADDTAIPIAPRGVFYLASRVEQRAKFSAEAARKELLEAAPVAGFPLDRIYRVEALLRLGFAEDALQLMSQWKDDFSGRDMGRLLLRAYSVMGEHEQLRAEFRAMLAPTRELRSPELTMMAVHLVHFPDASLTRLLVEALPRLKSTEDDSGQWLEAVNAVFCAAGVNGDKEGMASVRQLLVDTYGVSGTILEILALFFQGDSEIMQIGTILPHLRPLVTDLNYALLERYGVPRSEQFEVEDPALAPSRASGGPPPASTD</sequence>
<feature type="transmembrane region" description="Helical" evidence="3">
    <location>
        <begin position="102"/>
        <end position="124"/>
    </location>
</feature>
<dbReference type="Proteomes" id="UP000071392">
    <property type="component" value="Unassembled WGS sequence"/>
</dbReference>
<dbReference type="InterPro" id="IPR019734">
    <property type="entry name" value="TPR_rpt"/>
</dbReference>
<keyword evidence="1" id="KW-0802">TPR repeat</keyword>
<evidence type="ECO:0000256" key="3">
    <source>
        <dbReference type="SAM" id="Phobius"/>
    </source>
</evidence>
<evidence type="ECO:0000313" key="5">
    <source>
        <dbReference type="Proteomes" id="UP000071392"/>
    </source>
</evidence>
<proteinExistence type="predicted"/>
<evidence type="ECO:0000313" key="4">
    <source>
        <dbReference type="EMBL" id="KXU36181.1"/>
    </source>
</evidence>
<dbReference type="AlphaFoldDB" id="A0A139SP08"/>
<protein>
    <recommendedName>
        <fullName evidence="6">Tetratricopeptide repeat protein</fullName>
    </recommendedName>
</protein>
<evidence type="ECO:0000256" key="2">
    <source>
        <dbReference type="SAM" id="MobiDB-lite"/>
    </source>
</evidence>
<feature type="repeat" description="TPR" evidence="1">
    <location>
        <begin position="150"/>
        <end position="183"/>
    </location>
</feature>
<evidence type="ECO:0008006" key="6">
    <source>
        <dbReference type="Google" id="ProtNLM"/>
    </source>
</evidence>
<dbReference type="EMBL" id="LSZP01000030">
    <property type="protein sequence ID" value="KXU36181.1"/>
    <property type="molecule type" value="Genomic_DNA"/>
</dbReference>
<evidence type="ECO:0000256" key="1">
    <source>
        <dbReference type="PROSITE-ProRule" id="PRU00339"/>
    </source>
</evidence>
<dbReference type="RefSeq" id="WP_068711454.1">
    <property type="nucleotide sequence ID" value="NZ_LSZP01000030.1"/>
</dbReference>